<evidence type="ECO:0000313" key="2">
    <source>
        <dbReference type="EMBL" id="CAG9811951.1"/>
    </source>
</evidence>
<dbReference type="AlphaFoldDB" id="A0A9N9WZA2"/>
<dbReference type="InterPro" id="IPR001611">
    <property type="entry name" value="Leu-rich_rpt"/>
</dbReference>
<protein>
    <submittedName>
        <fullName evidence="2">Uncharacterized protein</fullName>
    </submittedName>
</protein>
<keyword evidence="3" id="KW-1185">Reference proteome</keyword>
<dbReference type="Proteomes" id="UP001153620">
    <property type="component" value="Chromosome 4"/>
</dbReference>
<dbReference type="SUPFAM" id="SSF52058">
    <property type="entry name" value="L domain-like"/>
    <property type="match status" value="1"/>
</dbReference>
<evidence type="ECO:0000256" key="1">
    <source>
        <dbReference type="ARBA" id="ARBA00022729"/>
    </source>
</evidence>
<proteinExistence type="predicted"/>
<dbReference type="EMBL" id="OU895880">
    <property type="protein sequence ID" value="CAG9811951.1"/>
    <property type="molecule type" value="Genomic_DNA"/>
</dbReference>
<reference evidence="2" key="1">
    <citation type="submission" date="2022-01" db="EMBL/GenBank/DDBJ databases">
        <authorList>
            <person name="King R."/>
        </authorList>
    </citation>
    <scope>NUCLEOTIDE SEQUENCE</scope>
</reference>
<dbReference type="Pfam" id="PF13855">
    <property type="entry name" value="LRR_8"/>
    <property type="match status" value="1"/>
</dbReference>
<organism evidence="2 3">
    <name type="scientific">Chironomus riparius</name>
    <dbReference type="NCBI Taxonomy" id="315576"/>
    <lineage>
        <taxon>Eukaryota</taxon>
        <taxon>Metazoa</taxon>
        <taxon>Ecdysozoa</taxon>
        <taxon>Arthropoda</taxon>
        <taxon>Hexapoda</taxon>
        <taxon>Insecta</taxon>
        <taxon>Pterygota</taxon>
        <taxon>Neoptera</taxon>
        <taxon>Endopterygota</taxon>
        <taxon>Diptera</taxon>
        <taxon>Nematocera</taxon>
        <taxon>Chironomoidea</taxon>
        <taxon>Chironomidae</taxon>
        <taxon>Chironominae</taxon>
        <taxon>Chironomus</taxon>
    </lineage>
</organism>
<dbReference type="InterPro" id="IPR050328">
    <property type="entry name" value="Dev_Immune_Receptor"/>
</dbReference>
<dbReference type="PANTHER" id="PTHR24373:SF275">
    <property type="entry name" value="TIR DOMAIN-CONTAINING PROTEIN"/>
    <property type="match status" value="1"/>
</dbReference>
<gene>
    <name evidence="2" type="ORF">CHIRRI_LOCUS14758</name>
</gene>
<dbReference type="InterPro" id="IPR032675">
    <property type="entry name" value="LRR_dom_sf"/>
</dbReference>
<dbReference type="OrthoDB" id="676979at2759"/>
<accession>A0A9N9WZA2</accession>
<evidence type="ECO:0000313" key="3">
    <source>
        <dbReference type="Proteomes" id="UP001153620"/>
    </source>
</evidence>
<reference evidence="2" key="2">
    <citation type="submission" date="2022-10" db="EMBL/GenBank/DDBJ databases">
        <authorList>
            <consortium name="ENA_rothamsted_submissions"/>
            <consortium name="culmorum"/>
            <person name="King R."/>
        </authorList>
    </citation>
    <scope>NUCLEOTIDE SEQUENCE</scope>
</reference>
<dbReference type="PANTHER" id="PTHR24373">
    <property type="entry name" value="SLIT RELATED LEUCINE-RICH REPEAT NEURONAL PROTEIN"/>
    <property type="match status" value="1"/>
</dbReference>
<sequence length="223" mass="26202">MGDVQVDFIKNDETCFIILLYVNTMNSKITSFKSIDDLNDPEIYRKVTRVFIYPSYLPTFPSELSDFFPNLEYIEIYNAEMKTICSKDLKGFTKLKKLRLDFNKISYLPGNLFEFTPKISQISFANNKITKIGPQIFDKLENLIKFDLRGNPNISYKYNKGVQDLNALKFLIQEQCKLIISLKDMAKEVLKLNMNDEVRMITHHLGIFDMDDNRKTKFVKCYY</sequence>
<name>A0A9N9WZA2_9DIPT</name>
<keyword evidence="1" id="KW-0732">Signal</keyword>
<dbReference type="Gene3D" id="3.80.10.10">
    <property type="entry name" value="Ribonuclease Inhibitor"/>
    <property type="match status" value="1"/>
</dbReference>